<name>H6U4R8_PSEMH</name>
<sequence length="295" mass="33807">MNKTLIYGFCFFLFILSFLSNNLILLVFILEIMVLLTITLFSHNQNVSLYNLYSSLTIYFIISALASLFMIIGWIMLIPYLFFTGILCKIGGFPFCWWIYKFYQGIDYGLILFFNTLLKAPLLVIIIFCNVYNNNDTVSLVFVCSLIFASIMLLNSNGSWVFFIGSNGIVSSVVLLILSSTANTVDVVVLFFLGWCYIFLFLYSVYFYNEESNNSNYSMNNNTAFFVVFVLISFPVAAGVVYKSYTIFSLVNGISSFLVCLWVFYSLVEIFWLVNTLFFNSSFSNVDEVSNGRLY</sequence>
<geneLocation type="mitochondrion" evidence="2"/>
<keyword evidence="2" id="KW-0496">Mitochondrion</keyword>
<keyword evidence="1" id="KW-1133">Transmembrane helix</keyword>
<feature type="transmembrane region" description="Helical" evidence="1">
    <location>
        <begin position="185"/>
        <end position="208"/>
    </location>
</feature>
<evidence type="ECO:0000256" key="1">
    <source>
        <dbReference type="SAM" id="Phobius"/>
    </source>
</evidence>
<evidence type="ECO:0000313" key="2">
    <source>
        <dbReference type="EMBL" id="AEO93254.1"/>
    </source>
</evidence>
<feature type="transmembrane region" description="Helical" evidence="1">
    <location>
        <begin position="106"/>
        <end position="131"/>
    </location>
</feature>
<protein>
    <submittedName>
        <fullName evidence="2">NADH dehydrogenase subunit 2</fullName>
    </submittedName>
</protein>
<feature type="transmembrane region" description="Helical" evidence="1">
    <location>
        <begin position="7"/>
        <end position="40"/>
    </location>
</feature>
<feature type="transmembrane region" description="Helical" evidence="1">
    <location>
        <begin position="52"/>
        <end position="73"/>
    </location>
</feature>
<feature type="transmembrane region" description="Helical" evidence="1">
    <location>
        <begin position="160"/>
        <end position="178"/>
    </location>
</feature>
<keyword evidence="1" id="KW-0812">Transmembrane</keyword>
<dbReference type="AlphaFoldDB" id="H6U4R8"/>
<feature type="transmembrane region" description="Helical" evidence="1">
    <location>
        <begin position="80"/>
        <end position="100"/>
    </location>
</feature>
<organism evidence="2">
    <name type="scientific">Pseudochauhanea macrorchis</name>
    <name type="common">Flatworm</name>
    <dbReference type="NCBI Taxonomy" id="1086615"/>
    <lineage>
        <taxon>Eukaryota</taxon>
        <taxon>Metazoa</taxon>
        <taxon>Spiralia</taxon>
        <taxon>Lophotrochozoa</taxon>
        <taxon>Platyhelminthes</taxon>
        <taxon>Monogenea</taxon>
        <taxon>Polyopisthocotylea</taxon>
        <taxon>Mazocraeidea</taxon>
        <taxon>Chauhaneidae</taxon>
        <taxon>Pseudochauhanea</taxon>
    </lineage>
</organism>
<feature type="transmembrane region" description="Helical" evidence="1">
    <location>
        <begin position="223"/>
        <end position="242"/>
    </location>
</feature>
<reference evidence="2" key="1">
    <citation type="journal article" date="2012" name="Mol. Biol. Rep.">
        <title>The complete mitochondrial genome of Pseudochauhanea macrorchis (Monogenea: Chauhaneidae) revealed a highly repetitive region and a gene rearrangement hot spot in Polyopisthocotylea.</title>
        <authorList>
            <person name="Zhang J."/>
            <person name="Wu X."/>
            <person name="Xie M."/>
            <person name="Li A."/>
        </authorList>
    </citation>
    <scope>NUCLEOTIDE SEQUENCE</scope>
</reference>
<accession>H6U4R8</accession>
<feature type="transmembrane region" description="Helical" evidence="1">
    <location>
        <begin position="254"/>
        <end position="274"/>
    </location>
</feature>
<proteinExistence type="predicted"/>
<dbReference type="EMBL" id="JN592039">
    <property type="protein sequence ID" value="AEO93254.1"/>
    <property type="molecule type" value="Genomic_DNA"/>
</dbReference>
<gene>
    <name evidence="2" type="primary">nad2</name>
</gene>
<keyword evidence="1" id="KW-0472">Membrane</keyword>
<feature type="transmembrane region" description="Helical" evidence="1">
    <location>
        <begin position="138"/>
        <end position="154"/>
    </location>
</feature>